<evidence type="ECO:0000313" key="2">
    <source>
        <dbReference type="EMBL" id="KAF2158742.1"/>
    </source>
</evidence>
<feature type="compositionally biased region" description="Acidic residues" evidence="1">
    <location>
        <begin position="418"/>
        <end position="430"/>
    </location>
</feature>
<dbReference type="GeneID" id="54568015"/>
<dbReference type="Proteomes" id="UP000799537">
    <property type="component" value="Unassembled WGS sequence"/>
</dbReference>
<dbReference type="AlphaFoldDB" id="A0A6A6BYT1"/>
<protein>
    <submittedName>
        <fullName evidence="2">Uncharacterized protein</fullName>
    </submittedName>
</protein>
<sequence>MPVRCSSRRDAADCSEALIVAGPGLLSAEKFIWSSDARSTIAGPRQSNTDGEFRLDDWSELSTKQLPSGTPMSIDTLDGFASETDDTLILATQDPLTPLKLWLSAVPGGQYDLLSETPAKFSTSECSVSDHHAMNARGDLIPYTLVGRNQPMGGQPVCIIVCGRGLVPQYSTIIGRRWLEPGGAIVFVGSCHREAGSFFQDVTSIIVDLVLNGLALPDRNAILAAYEHGAMLIEKYPTSDHAFSAVGSLNPLWNSQPDFLSAGKYINYHRGAYAPGLLIGCNNLSDLCGLRRARHIGAKLQQYEYQCTLANDQNHAHNLQIIVRKALYRAREHVIQRYPDQQLDRLSASDLRWLGRKTELHAEVKLEIETNGISVPEAKMADLFEKNWKDVVYKSKRKRTQAENSQRAADAVPGDESGAQEDGNDREEADTGTGAYLQLILNHGSSES</sequence>
<proteinExistence type="predicted"/>
<dbReference type="RefSeq" id="XP_033659631.1">
    <property type="nucleotide sequence ID" value="XM_033814743.1"/>
</dbReference>
<dbReference type="OrthoDB" id="248387at2759"/>
<name>A0A6A6BYT1_ZASCE</name>
<keyword evidence="3" id="KW-1185">Reference proteome</keyword>
<feature type="region of interest" description="Disordered" evidence="1">
    <location>
        <begin position="396"/>
        <end position="448"/>
    </location>
</feature>
<organism evidence="2 3">
    <name type="scientific">Zasmidium cellare ATCC 36951</name>
    <dbReference type="NCBI Taxonomy" id="1080233"/>
    <lineage>
        <taxon>Eukaryota</taxon>
        <taxon>Fungi</taxon>
        <taxon>Dikarya</taxon>
        <taxon>Ascomycota</taxon>
        <taxon>Pezizomycotina</taxon>
        <taxon>Dothideomycetes</taxon>
        <taxon>Dothideomycetidae</taxon>
        <taxon>Mycosphaerellales</taxon>
        <taxon>Mycosphaerellaceae</taxon>
        <taxon>Zasmidium</taxon>
    </lineage>
</organism>
<evidence type="ECO:0000313" key="3">
    <source>
        <dbReference type="Proteomes" id="UP000799537"/>
    </source>
</evidence>
<reference evidence="2" key="1">
    <citation type="journal article" date="2020" name="Stud. Mycol.">
        <title>101 Dothideomycetes genomes: a test case for predicting lifestyles and emergence of pathogens.</title>
        <authorList>
            <person name="Haridas S."/>
            <person name="Albert R."/>
            <person name="Binder M."/>
            <person name="Bloem J."/>
            <person name="Labutti K."/>
            <person name="Salamov A."/>
            <person name="Andreopoulos B."/>
            <person name="Baker S."/>
            <person name="Barry K."/>
            <person name="Bills G."/>
            <person name="Bluhm B."/>
            <person name="Cannon C."/>
            <person name="Castanera R."/>
            <person name="Culley D."/>
            <person name="Daum C."/>
            <person name="Ezra D."/>
            <person name="Gonzalez J."/>
            <person name="Henrissat B."/>
            <person name="Kuo A."/>
            <person name="Liang C."/>
            <person name="Lipzen A."/>
            <person name="Lutzoni F."/>
            <person name="Magnuson J."/>
            <person name="Mondo S."/>
            <person name="Nolan M."/>
            <person name="Ohm R."/>
            <person name="Pangilinan J."/>
            <person name="Park H.-J."/>
            <person name="Ramirez L."/>
            <person name="Alfaro M."/>
            <person name="Sun H."/>
            <person name="Tritt A."/>
            <person name="Yoshinaga Y."/>
            <person name="Zwiers L.-H."/>
            <person name="Turgeon B."/>
            <person name="Goodwin S."/>
            <person name="Spatafora J."/>
            <person name="Crous P."/>
            <person name="Grigoriev I."/>
        </authorList>
    </citation>
    <scope>NUCLEOTIDE SEQUENCE</scope>
    <source>
        <strain evidence="2">ATCC 36951</strain>
    </source>
</reference>
<gene>
    <name evidence="2" type="ORF">M409DRAFT_61401</name>
</gene>
<accession>A0A6A6BYT1</accession>
<dbReference type="EMBL" id="ML993650">
    <property type="protein sequence ID" value="KAF2158742.1"/>
    <property type="molecule type" value="Genomic_DNA"/>
</dbReference>
<evidence type="ECO:0000256" key="1">
    <source>
        <dbReference type="SAM" id="MobiDB-lite"/>
    </source>
</evidence>